<feature type="domain" description="PX" evidence="2">
    <location>
        <begin position="221"/>
        <end position="314"/>
    </location>
</feature>
<dbReference type="AlphaFoldDB" id="A0A0L0FUR0"/>
<dbReference type="GO" id="GO:0005768">
    <property type="term" value="C:endosome"/>
    <property type="evidence" value="ECO:0007669"/>
    <property type="project" value="TreeGrafter"/>
</dbReference>
<dbReference type="OrthoDB" id="5227681at2759"/>
<dbReference type="Gene3D" id="3.30.1520.10">
    <property type="entry name" value="Phox-like domain"/>
    <property type="match status" value="1"/>
</dbReference>
<sequence>MGDPLVIGVGTFGVSSVCDWFWFGFSYNNLYPQTSEKHPADGGGNHDNRPYPAALSPPSLGRTSTGGSNLRSIQTMVVTGESTTRTYPPNSPTKQSGSPNTPTHARASTTSNTPTAKLQRSTSTQGRSVSADVAPSAPLIRYSRTMGGTQTHYADTPSLARTVSDESPAGGLGKSQTSVVVTNDSVQSDAMANKVSNGAYASREHYNNARTRAQSIISANPDVIVCTLSGAKKSGVVSAHISWLLTTHTSLYGGGTFEIRRKYSDFTWLHNSMEANHFELMIPSIPAEASAMQKQDAYFVNKREIGLQIFVDRY</sequence>
<dbReference type="GO" id="GO:0035091">
    <property type="term" value="F:phosphatidylinositol binding"/>
    <property type="evidence" value="ECO:0007669"/>
    <property type="project" value="InterPro"/>
</dbReference>
<reference evidence="3 4" key="1">
    <citation type="submission" date="2011-02" db="EMBL/GenBank/DDBJ databases">
        <title>The Genome Sequence of Sphaeroforma arctica JP610.</title>
        <authorList>
            <consortium name="The Broad Institute Genome Sequencing Platform"/>
            <person name="Russ C."/>
            <person name="Cuomo C."/>
            <person name="Young S.K."/>
            <person name="Zeng Q."/>
            <person name="Gargeya S."/>
            <person name="Alvarado L."/>
            <person name="Berlin A."/>
            <person name="Chapman S.B."/>
            <person name="Chen Z."/>
            <person name="Freedman E."/>
            <person name="Gellesch M."/>
            <person name="Goldberg J."/>
            <person name="Griggs A."/>
            <person name="Gujja S."/>
            <person name="Heilman E."/>
            <person name="Heiman D."/>
            <person name="Howarth C."/>
            <person name="Mehta T."/>
            <person name="Neiman D."/>
            <person name="Pearson M."/>
            <person name="Roberts A."/>
            <person name="Saif S."/>
            <person name="Shea T."/>
            <person name="Shenoy N."/>
            <person name="Sisk P."/>
            <person name="Stolte C."/>
            <person name="Sykes S."/>
            <person name="White J."/>
            <person name="Yandava C."/>
            <person name="Burger G."/>
            <person name="Gray M.W."/>
            <person name="Holland P.W.H."/>
            <person name="King N."/>
            <person name="Lang F.B.F."/>
            <person name="Roger A.J."/>
            <person name="Ruiz-Trillo I."/>
            <person name="Haas B."/>
            <person name="Nusbaum C."/>
            <person name="Birren B."/>
        </authorList>
    </citation>
    <scope>NUCLEOTIDE SEQUENCE [LARGE SCALE GENOMIC DNA]</scope>
    <source>
        <strain evidence="3 4">JP610</strain>
    </source>
</reference>
<dbReference type="PANTHER" id="PTHR10555">
    <property type="entry name" value="SORTING NEXIN"/>
    <property type="match status" value="1"/>
</dbReference>
<dbReference type="PANTHER" id="PTHR10555:SF170">
    <property type="entry name" value="FI18122P1"/>
    <property type="match status" value="1"/>
</dbReference>
<dbReference type="PROSITE" id="PS50195">
    <property type="entry name" value="PX"/>
    <property type="match status" value="1"/>
</dbReference>
<feature type="non-terminal residue" evidence="3">
    <location>
        <position position="314"/>
    </location>
</feature>
<gene>
    <name evidence="3" type="ORF">SARC_07083</name>
</gene>
<protein>
    <recommendedName>
        <fullName evidence="2">PX domain-containing protein</fullName>
    </recommendedName>
</protein>
<dbReference type="SUPFAM" id="SSF64268">
    <property type="entry name" value="PX domain"/>
    <property type="match status" value="1"/>
</dbReference>
<name>A0A0L0FUR0_9EUKA</name>
<feature type="compositionally biased region" description="Polar residues" evidence="1">
    <location>
        <begin position="61"/>
        <end position="128"/>
    </location>
</feature>
<dbReference type="InterPro" id="IPR036871">
    <property type="entry name" value="PX_dom_sf"/>
</dbReference>
<feature type="region of interest" description="Disordered" evidence="1">
    <location>
        <begin position="37"/>
        <end position="177"/>
    </location>
</feature>
<dbReference type="EMBL" id="KQ242135">
    <property type="protein sequence ID" value="KNC80565.1"/>
    <property type="molecule type" value="Genomic_DNA"/>
</dbReference>
<organism evidence="3 4">
    <name type="scientific">Sphaeroforma arctica JP610</name>
    <dbReference type="NCBI Taxonomy" id="667725"/>
    <lineage>
        <taxon>Eukaryota</taxon>
        <taxon>Ichthyosporea</taxon>
        <taxon>Ichthyophonida</taxon>
        <taxon>Sphaeroforma</taxon>
    </lineage>
</organism>
<keyword evidence="4" id="KW-1185">Reference proteome</keyword>
<proteinExistence type="predicted"/>
<dbReference type="Pfam" id="PF00787">
    <property type="entry name" value="PX"/>
    <property type="match status" value="1"/>
</dbReference>
<dbReference type="STRING" id="667725.A0A0L0FUR0"/>
<accession>A0A0L0FUR0</accession>
<evidence type="ECO:0000259" key="2">
    <source>
        <dbReference type="PROSITE" id="PS50195"/>
    </source>
</evidence>
<evidence type="ECO:0000313" key="3">
    <source>
        <dbReference type="EMBL" id="KNC80565.1"/>
    </source>
</evidence>
<evidence type="ECO:0000313" key="4">
    <source>
        <dbReference type="Proteomes" id="UP000054560"/>
    </source>
</evidence>
<dbReference type="InterPro" id="IPR001683">
    <property type="entry name" value="PX_dom"/>
</dbReference>
<evidence type="ECO:0000256" key="1">
    <source>
        <dbReference type="SAM" id="MobiDB-lite"/>
    </source>
</evidence>
<dbReference type="RefSeq" id="XP_014154467.1">
    <property type="nucleotide sequence ID" value="XM_014298992.1"/>
</dbReference>
<feature type="compositionally biased region" description="Basic and acidic residues" evidence="1">
    <location>
        <begin position="37"/>
        <end position="49"/>
    </location>
</feature>
<dbReference type="Proteomes" id="UP000054560">
    <property type="component" value="Unassembled WGS sequence"/>
</dbReference>
<dbReference type="GeneID" id="25907587"/>